<organism evidence="2">
    <name type="scientific">human gut metagenome</name>
    <dbReference type="NCBI Taxonomy" id="408170"/>
    <lineage>
        <taxon>unclassified sequences</taxon>
        <taxon>metagenomes</taxon>
        <taxon>organismal metagenomes</taxon>
    </lineage>
</organism>
<dbReference type="GO" id="GO:0016787">
    <property type="term" value="F:hydrolase activity"/>
    <property type="evidence" value="ECO:0007669"/>
    <property type="project" value="UniProtKB-KW"/>
</dbReference>
<dbReference type="Gene3D" id="3.30.950.30">
    <property type="entry name" value="Schlafen, AAA domain"/>
    <property type="match status" value="1"/>
</dbReference>
<dbReference type="EC" id="3.6.1.-" evidence="2"/>
<comment type="caution">
    <text evidence="2">The sequence shown here is derived from an EMBL/GenBank/DDBJ whole genome shotgun (WGS) entry which is preliminary data.</text>
</comment>
<protein>
    <submittedName>
        <fullName evidence="2">ATPase associated with various cellular activities, AAA-4</fullName>
        <ecNumber evidence="2">3.6.1.-</ecNumber>
    </submittedName>
</protein>
<dbReference type="PANTHER" id="PTHR30595:SF6">
    <property type="entry name" value="SCHLAFEN ALBA-2 DOMAIN-CONTAINING PROTEIN"/>
    <property type="match status" value="1"/>
</dbReference>
<accession>K1V2Q9</accession>
<proteinExistence type="predicted"/>
<evidence type="ECO:0000313" key="2">
    <source>
        <dbReference type="EMBL" id="EKC78181.1"/>
    </source>
</evidence>
<dbReference type="EMBL" id="AJWY01002501">
    <property type="protein sequence ID" value="EKC78181.1"/>
    <property type="molecule type" value="Genomic_DNA"/>
</dbReference>
<sequence length="138" mass="15473">MGRIFTGGDEMIFQESETVELKSIVVDDIKKEIIAFANCEGGKLYIGVQDDGTIIGVEDPDGTALQISNMVRDAIKPDLTMFLHYETLNENGKQIVAVDIQQGTERPYYVAKKDCVQKVCLFVRDIRLYRLPILQSAV</sequence>
<dbReference type="InterPro" id="IPR038461">
    <property type="entry name" value="Schlafen_AlbA_2_dom_sf"/>
</dbReference>
<reference evidence="2" key="1">
    <citation type="journal article" date="2013" name="Environ. Microbiol.">
        <title>Microbiota from the distal guts of lean and obese adolescents exhibit partial functional redundancy besides clear differences in community structure.</title>
        <authorList>
            <person name="Ferrer M."/>
            <person name="Ruiz A."/>
            <person name="Lanza F."/>
            <person name="Haange S.B."/>
            <person name="Oberbach A."/>
            <person name="Till H."/>
            <person name="Bargiela R."/>
            <person name="Campoy C."/>
            <person name="Segura M.T."/>
            <person name="Richter M."/>
            <person name="von Bergen M."/>
            <person name="Seifert J."/>
            <person name="Suarez A."/>
        </authorList>
    </citation>
    <scope>NUCLEOTIDE SEQUENCE</scope>
</reference>
<keyword evidence="2" id="KW-0378">Hydrolase</keyword>
<dbReference type="AlphaFoldDB" id="K1V2Q9"/>
<dbReference type="Pfam" id="PF04326">
    <property type="entry name" value="SLFN_AlbA_2"/>
    <property type="match status" value="1"/>
</dbReference>
<evidence type="ECO:0000259" key="1">
    <source>
        <dbReference type="Pfam" id="PF04326"/>
    </source>
</evidence>
<dbReference type="InterPro" id="IPR007421">
    <property type="entry name" value="Schlafen_AlbA_2_dom"/>
</dbReference>
<gene>
    <name evidence="2" type="ORF">LEA_03777</name>
</gene>
<name>K1V2Q9_9ZZZZ</name>
<dbReference type="PANTHER" id="PTHR30595">
    <property type="entry name" value="GLPR-RELATED TRANSCRIPTIONAL REPRESSOR"/>
    <property type="match status" value="1"/>
</dbReference>
<feature type="domain" description="Schlafen AlbA-2" evidence="1">
    <location>
        <begin position="15"/>
        <end position="115"/>
    </location>
</feature>